<feature type="domain" description="Methyltransferase" evidence="1">
    <location>
        <begin position="60"/>
        <end position="159"/>
    </location>
</feature>
<keyword evidence="2" id="KW-0489">Methyltransferase</keyword>
<evidence type="ECO:0000313" key="2">
    <source>
        <dbReference type="EMBL" id="EWY42228.1"/>
    </source>
</evidence>
<dbReference type="InterPro" id="IPR029063">
    <property type="entry name" value="SAM-dependent_MTases_sf"/>
</dbReference>
<dbReference type="PATRIC" id="fig|1385369.3.peg.972"/>
<gene>
    <name evidence="2" type="ORF">N825_20255</name>
</gene>
<dbReference type="PANTHER" id="PTHR43591:SF110">
    <property type="entry name" value="RHODANESE DOMAIN-CONTAINING PROTEIN"/>
    <property type="match status" value="1"/>
</dbReference>
<dbReference type="Pfam" id="PF13649">
    <property type="entry name" value="Methyltransf_25"/>
    <property type="match status" value="1"/>
</dbReference>
<dbReference type="Proteomes" id="UP000019486">
    <property type="component" value="Unassembled WGS sequence"/>
</dbReference>
<protein>
    <submittedName>
        <fullName evidence="2">Methyltransferase</fullName>
    </submittedName>
</protein>
<dbReference type="CDD" id="cd02440">
    <property type="entry name" value="AdoMet_MTases"/>
    <property type="match status" value="1"/>
</dbReference>
<name>W9HEC0_9PROT</name>
<dbReference type="InterPro" id="IPR041698">
    <property type="entry name" value="Methyltransf_25"/>
</dbReference>
<keyword evidence="2" id="KW-0808">Transferase</keyword>
<dbReference type="SUPFAM" id="SSF53335">
    <property type="entry name" value="S-adenosyl-L-methionine-dependent methyltransferases"/>
    <property type="match status" value="1"/>
</dbReference>
<evidence type="ECO:0000259" key="1">
    <source>
        <dbReference type="Pfam" id="PF13649"/>
    </source>
</evidence>
<comment type="caution">
    <text evidence="2">The sequence shown here is derived from an EMBL/GenBank/DDBJ whole genome shotgun (WGS) entry which is preliminary data.</text>
</comment>
<dbReference type="GO" id="GO:0008168">
    <property type="term" value="F:methyltransferase activity"/>
    <property type="evidence" value="ECO:0007669"/>
    <property type="project" value="UniProtKB-KW"/>
</dbReference>
<sequence>MSRMDQALTATRTRNLTPDSASRWIKEWDRQQEGYVTHRETRFEIIADALTAAGLVAPVILDLGCGPGSLGDRLAERLPGAEIVGLDYDPLLLTLARAMHADSTDRSWIELDMRRTDWVDYLDGRRFDAVVSTTALHWLGAPNLMRVYQDLTSVLAPGGVFVNGDICSYDQTQPTLRRMTATAIKANRAAARADGAHDWVGWWDAIAAEPALSAAVAERHRRFSNLPPKQEMTMDFHLAALRQVGFREVGCIWRHLGDYLALGLL</sequence>
<dbReference type="Gene3D" id="3.40.50.150">
    <property type="entry name" value="Vaccinia Virus protein VP39"/>
    <property type="match status" value="1"/>
</dbReference>
<proteinExistence type="predicted"/>
<dbReference type="AlphaFoldDB" id="W9HEC0"/>
<organism evidence="2 3">
    <name type="scientific">Skermanella stibiiresistens SB22</name>
    <dbReference type="NCBI Taxonomy" id="1385369"/>
    <lineage>
        <taxon>Bacteria</taxon>
        <taxon>Pseudomonadati</taxon>
        <taxon>Pseudomonadota</taxon>
        <taxon>Alphaproteobacteria</taxon>
        <taxon>Rhodospirillales</taxon>
        <taxon>Azospirillaceae</taxon>
        <taxon>Skermanella</taxon>
    </lineage>
</organism>
<dbReference type="STRING" id="1385369.N825_20255"/>
<evidence type="ECO:0000313" key="3">
    <source>
        <dbReference type="Proteomes" id="UP000019486"/>
    </source>
</evidence>
<accession>W9HEC0</accession>
<dbReference type="EMBL" id="AVFL01000002">
    <property type="protein sequence ID" value="EWY42228.1"/>
    <property type="molecule type" value="Genomic_DNA"/>
</dbReference>
<keyword evidence="3" id="KW-1185">Reference proteome</keyword>
<dbReference type="PANTHER" id="PTHR43591">
    <property type="entry name" value="METHYLTRANSFERASE"/>
    <property type="match status" value="1"/>
</dbReference>
<dbReference type="OrthoDB" id="9795085at2"/>
<reference evidence="2 3" key="1">
    <citation type="submission" date="2013-08" db="EMBL/GenBank/DDBJ databases">
        <title>The genome sequence of Skermanella stibiiresistens.</title>
        <authorList>
            <person name="Zhu W."/>
            <person name="Wang G."/>
        </authorList>
    </citation>
    <scope>NUCLEOTIDE SEQUENCE [LARGE SCALE GENOMIC DNA]</scope>
    <source>
        <strain evidence="2 3">SB22</strain>
    </source>
</reference>
<dbReference type="GO" id="GO:0032259">
    <property type="term" value="P:methylation"/>
    <property type="evidence" value="ECO:0007669"/>
    <property type="project" value="UniProtKB-KW"/>
</dbReference>